<dbReference type="InterPro" id="IPR001460">
    <property type="entry name" value="PCN-bd_Tpept"/>
</dbReference>
<evidence type="ECO:0000259" key="14">
    <source>
        <dbReference type="Pfam" id="PF00912"/>
    </source>
</evidence>
<keyword evidence="6 16" id="KW-0328">Glycosyltransferase</keyword>
<reference evidence="16 17" key="1">
    <citation type="submission" date="2020-08" db="EMBL/GenBank/DDBJ databases">
        <title>Genomic Encyclopedia of Type Strains, Phase IV (KMG-IV): sequencing the most valuable type-strain genomes for metagenomic binning, comparative biology and taxonomic classification.</title>
        <authorList>
            <person name="Goeker M."/>
        </authorList>
    </citation>
    <scope>NUCLEOTIDE SEQUENCE [LARGE SCALE GENOMIC DNA]</scope>
    <source>
        <strain evidence="16 17">DSM 27203</strain>
    </source>
</reference>
<sequence>MTDEPPAEGRRFRLSWSRAAFGLLVALVLGGVALDYATWPPPLPSYRTVKAAWQPSEAWLYDRHGELIDSSRVNFKARRLAWTSVADIAPAARKALVAAEDHRFYHHHGIDWWAILGAARDRIEGKRRRGASTLSMQVAAFLSPRLAAPGSRGMWDKLRQMRAARALERGWSKDQILEAYLNLAGFRGEAQGIGAAALGLFGKTPASLTRDDALLLAALLPDPAADAPAIARRACALAGATDCRIYEAGAASMLGPARQLALDPGLAPHLAQHLLTQPGMRITTTLDAHVQRIAITALKRQLQGLGGDRVRDGAVVVVDNASGDVLAYVGGVGGASTAPAVDGASSYRQAGSTLKPFLYAEAIEKGYLTPASILDDSPVQLDTASGLYVPQNYDRHFKGPVSARKALAGSLNVPAVRTLLLVGVESFRDRLWDTGYRGLTEDGQYYGYSLALGSAEVTLMEQVAAYRSLERGGRWSPLRLTKDDPHGKPRAVTTPQAAWIVADMLSDPNARVATFGFNTALRLPFWAAVKTGTSKAMRDNWCIGFSDRYTVGVWVGNLEGDPMRAVSGTSGAAPVWRDVMVAIHEDDPGKAPPEPEGVEQRRVTFASGSEQPRTEYFLKGTGQTQIVLAPAESRRPHIVSPVSGSVYALDPDIPLDRQRLAISVSGDAIGHRLELDKRDLGSADSRPLILAGPGMHRLRLIDAGGKVVDQIRFTIR</sequence>
<keyword evidence="4" id="KW-0121">Carboxypeptidase</keyword>
<keyword evidence="7 16" id="KW-0808">Transferase</keyword>
<dbReference type="GO" id="GO:0008955">
    <property type="term" value="F:peptidoglycan glycosyltransferase activity"/>
    <property type="evidence" value="ECO:0007669"/>
    <property type="project" value="UniProtKB-EC"/>
</dbReference>
<comment type="pathway">
    <text evidence="1">Cell wall biogenesis; peptidoglycan biosynthesis.</text>
</comment>
<evidence type="ECO:0000259" key="13">
    <source>
        <dbReference type="Pfam" id="PF00905"/>
    </source>
</evidence>
<dbReference type="InterPro" id="IPR036950">
    <property type="entry name" value="PBP_transglycosylase"/>
</dbReference>
<dbReference type="SUPFAM" id="SSF56601">
    <property type="entry name" value="beta-lactamase/transpeptidase-like"/>
    <property type="match status" value="1"/>
</dbReference>
<keyword evidence="17" id="KW-1185">Reference proteome</keyword>
<evidence type="ECO:0000256" key="1">
    <source>
        <dbReference type="ARBA" id="ARBA00004752"/>
    </source>
</evidence>
<dbReference type="GO" id="GO:0004180">
    <property type="term" value="F:carboxypeptidase activity"/>
    <property type="evidence" value="ECO:0007669"/>
    <property type="project" value="UniProtKB-KW"/>
</dbReference>
<comment type="similarity">
    <text evidence="3">In the N-terminal section; belongs to the glycosyltransferase 51 family.</text>
</comment>
<feature type="domain" description="Glycosyl transferase family 51" evidence="14">
    <location>
        <begin position="76"/>
        <end position="228"/>
    </location>
</feature>
<evidence type="ECO:0000256" key="9">
    <source>
        <dbReference type="ARBA" id="ARBA00023268"/>
    </source>
</evidence>
<dbReference type="Proteomes" id="UP000554342">
    <property type="component" value="Unassembled WGS sequence"/>
</dbReference>
<dbReference type="NCBIfam" id="TIGR02073">
    <property type="entry name" value="PBP_1c"/>
    <property type="match status" value="1"/>
</dbReference>
<feature type="domain" description="Penicillin-binding protein transpeptidase" evidence="13">
    <location>
        <begin position="313"/>
        <end position="559"/>
    </location>
</feature>
<dbReference type="PANTHER" id="PTHR32282">
    <property type="entry name" value="BINDING PROTEIN TRANSPEPTIDASE, PUTATIVE-RELATED"/>
    <property type="match status" value="1"/>
</dbReference>
<comment type="catalytic activity">
    <reaction evidence="11">
        <text>[GlcNAc-(1-&gt;4)-Mur2Ac(oyl-L-Ala-gamma-D-Glu-L-Lys-D-Ala-D-Ala)](n)-di-trans,octa-cis-undecaprenyl diphosphate + beta-D-GlcNAc-(1-&gt;4)-Mur2Ac(oyl-L-Ala-gamma-D-Glu-L-Lys-D-Ala-D-Ala)-di-trans,octa-cis-undecaprenyl diphosphate = [GlcNAc-(1-&gt;4)-Mur2Ac(oyl-L-Ala-gamma-D-Glu-L-Lys-D-Ala-D-Ala)](n+1)-di-trans,octa-cis-undecaprenyl diphosphate + di-trans,octa-cis-undecaprenyl diphosphate + H(+)</text>
        <dbReference type="Rhea" id="RHEA:23708"/>
        <dbReference type="Rhea" id="RHEA-COMP:9602"/>
        <dbReference type="Rhea" id="RHEA-COMP:9603"/>
        <dbReference type="ChEBI" id="CHEBI:15378"/>
        <dbReference type="ChEBI" id="CHEBI:58405"/>
        <dbReference type="ChEBI" id="CHEBI:60033"/>
        <dbReference type="ChEBI" id="CHEBI:78435"/>
        <dbReference type="EC" id="2.4.99.28"/>
    </reaction>
</comment>
<dbReference type="InterPro" id="IPR001264">
    <property type="entry name" value="Glyco_trans_51"/>
</dbReference>
<dbReference type="InterPro" id="IPR023346">
    <property type="entry name" value="Lysozyme-like_dom_sf"/>
</dbReference>
<evidence type="ECO:0000256" key="5">
    <source>
        <dbReference type="ARBA" id="ARBA00022670"/>
    </source>
</evidence>
<keyword evidence="12" id="KW-1133">Transmembrane helix</keyword>
<keyword evidence="5" id="KW-0645">Protease</keyword>
<dbReference type="EC" id="2.4.99.28" evidence="10"/>
<dbReference type="InterPro" id="IPR009647">
    <property type="entry name" value="PBP_C"/>
</dbReference>
<comment type="caution">
    <text evidence="16">The sequence shown here is derived from an EMBL/GenBank/DDBJ whole genome shotgun (WGS) entry which is preliminary data.</text>
</comment>
<evidence type="ECO:0000256" key="2">
    <source>
        <dbReference type="ARBA" id="ARBA00007090"/>
    </source>
</evidence>
<dbReference type="RefSeq" id="WP_425506360.1">
    <property type="nucleotide sequence ID" value="NZ_BAABIF010000012.1"/>
</dbReference>
<gene>
    <name evidence="16" type="ORF">FHR23_002091</name>
</gene>
<evidence type="ECO:0000313" key="17">
    <source>
        <dbReference type="Proteomes" id="UP000554342"/>
    </source>
</evidence>
<keyword evidence="9" id="KW-0511">Multifunctional enzyme</keyword>
<evidence type="ECO:0000313" key="16">
    <source>
        <dbReference type="EMBL" id="MBB5719153.1"/>
    </source>
</evidence>
<name>A0A840YZS9_9SPHN</name>
<feature type="transmembrane region" description="Helical" evidence="12">
    <location>
        <begin position="20"/>
        <end position="39"/>
    </location>
</feature>
<evidence type="ECO:0000259" key="15">
    <source>
        <dbReference type="Pfam" id="PF06832"/>
    </source>
</evidence>
<accession>A0A840YZS9</accession>
<dbReference type="UniPathway" id="UPA00219"/>
<protein>
    <recommendedName>
        <fullName evidence="10">peptidoglycan glycosyltransferase</fullName>
        <ecNumber evidence="10">2.4.99.28</ecNumber>
    </recommendedName>
</protein>
<keyword evidence="12" id="KW-0472">Membrane</keyword>
<dbReference type="GO" id="GO:0006508">
    <property type="term" value="P:proteolysis"/>
    <property type="evidence" value="ECO:0007669"/>
    <property type="project" value="UniProtKB-KW"/>
</dbReference>
<dbReference type="Gene3D" id="1.10.3810.10">
    <property type="entry name" value="Biosynthetic peptidoglycan transglycosylase-like"/>
    <property type="match status" value="1"/>
</dbReference>
<evidence type="ECO:0000256" key="11">
    <source>
        <dbReference type="ARBA" id="ARBA00049902"/>
    </source>
</evidence>
<evidence type="ECO:0000256" key="7">
    <source>
        <dbReference type="ARBA" id="ARBA00022679"/>
    </source>
</evidence>
<dbReference type="InterPro" id="IPR011815">
    <property type="entry name" value="PBP_1c"/>
</dbReference>
<dbReference type="Pfam" id="PF00905">
    <property type="entry name" value="Transpeptidase"/>
    <property type="match status" value="1"/>
</dbReference>
<dbReference type="GO" id="GO:0030288">
    <property type="term" value="C:outer membrane-bounded periplasmic space"/>
    <property type="evidence" value="ECO:0007669"/>
    <property type="project" value="TreeGrafter"/>
</dbReference>
<evidence type="ECO:0000256" key="4">
    <source>
        <dbReference type="ARBA" id="ARBA00022645"/>
    </source>
</evidence>
<evidence type="ECO:0000256" key="3">
    <source>
        <dbReference type="ARBA" id="ARBA00007739"/>
    </source>
</evidence>
<evidence type="ECO:0000256" key="8">
    <source>
        <dbReference type="ARBA" id="ARBA00022801"/>
    </source>
</evidence>
<dbReference type="InterPro" id="IPR050396">
    <property type="entry name" value="Glycosyltr_51/Transpeptidase"/>
</dbReference>
<evidence type="ECO:0000256" key="6">
    <source>
        <dbReference type="ARBA" id="ARBA00022676"/>
    </source>
</evidence>
<keyword evidence="12" id="KW-0812">Transmembrane</keyword>
<organism evidence="16 17">
    <name type="scientific">Stakelama sediminis</name>
    <dbReference type="NCBI Taxonomy" id="463200"/>
    <lineage>
        <taxon>Bacteria</taxon>
        <taxon>Pseudomonadati</taxon>
        <taxon>Pseudomonadota</taxon>
        <taxon>Alphaproteobacteria</taxon>
        <taxon>Sphingomonadales</taxon>
        <taxon>Sphingomonadaceae</taxon>
        <taxon>Stakelama</taxon>
    </lineage>
</organism>
<proteinExistence type="inferred from homology"/>
<dbReference type="GO" id="GO:0009252">
    <property type="term" value="P:peptidoglycan biosynthetic process"/>
    <property type="evidence" value="ECO:0007669"/>
    <property type="project" value="UniProtKB-UniPathway"/>
</dbReference>
<comment type="similarity">
    <text evidence="2">In the C-terminal section; belongs to the transpeptidase family.</text>
</comment>
<dbReference type="PANTHER" id="PTHR32282:SF15">
    <property type="entry name" value="PENICILLIN-BINDING PROTEIN 1C"/>
    <property type="match status" value="1"/>
</dbReference>
<dbReference type="Pfam" id="PF00912">
    <property type="entry name" value="Transgly"/>
    <property type="match status" value="1"/>
</dbReference>
<feature type="domain" description="Penicillin-binding C-terminal" evidence="15">
    <location>
        <begin position="631"/>
        <end position="713"/>
    </location>
</feature>
<dbReference type="Gene3D" id="3.40.710.10">
    <property type="entry name" value="DD-peptidase/beta-lactamase superfamily"/>
    <property type="match status" value="1"/>
</dbReference>
<evidence type="ECO:0000256" key="12">
    <source>
        <dbReference type="SAM" id="Phobius"/>
    </source>
</evidence>
<dbReference type="GO" id="GO:0008658">
    <property type="term" value="F:penicillin binding"/>
    <property type="evidence" value="ECO:0007669"/>
    <property type="project" value="InterPro"/>
</dbReference>
<dbReference type="Pfam" id="PF06832">
    <property type="entry name" value="BiPBP_C"/>
    <property type="match status" value="1"/>
</dbReference>
<evidence type="ECO:0000256" key="10">
    <source>
        <dbReference type="ARBA" id="ARBA00044770"/>
    </source>
</evidence>
<dbReference type="InterPro" id="IPR012338">
    <property type="entry name" value="Beta-lactam/transpept-like"/>
</dbReference>
<dbReference type="EMBL" id="JACIJI010000003">
    <property type="protein sequence ID" value="MBB5719153.1"/>
    <property type="molecule type" value="Genomic_DNA"/>
</dbReference>
<keyword evidence="8" id="KW-0378">Hydrolase</keyword>
<dbReference type="AlphaFoldDB" id="A0A840YZS9"/>
<dbReference type="SUPFAM" id="SSF53955">
    <property type="entry name" value="Lysozyme-like"/>
    <property type="match status" value="1"/>
</dbReference>